<feature type="domain" description="Protein kinase" evidence="17">
    <location>
        <begin position="287"/>
        <end position="534"/>
    </location>
</feature>
<dbReference type="InterPro" id="IPR011009">
    <property type="entry name" value="Kinase-like_dom_sf"/>
</dbReference>
<dbReference type="InterPro" id="IPR017853">
    <property type="entry name" value="GH"/>
</dbReference>
<dbReference type="FunFam" id="1.10.510.10:FF:001023">
    <property type="entry name" value="Os07g0541700 protein"/>
    <property type="match status" value="1"/>
</dbReference>
<feature type="binding site" evidence="15">
    <location>
        <position position="315"/>
    </location>
    <ligand>
        <name>ATP</name>
        <dbReference type="ChEBI" id="CHEBI:30616"/>
    </ligand>
</feature>
<evidence type="ECO:0000256" key="13">
    <source>
        <dbReference type="ARBA" id="ARBA00047899"/>
    </source>
</evidence>
<evidence type="ECO:0000256" key="15">
    <source>
        <dbReference type="PROSITE-ProRule" id="PRU10141"/>
    </source>
</evidence>
<dbReference type="PANTHER" id="PTHR27009">
    <property type="entry name" value="RUST RESISTANCE KINASE LR10-RELATED"/>
    <property type="match status" value="1"/>
</dbReference>
<dbReference type="InterPro" id="IPR001223">
    <property type="entry name" value="Glyco_hydro18_cat"/>
</dbReference>
<keyword evidence="20" id="KW-1185">Reference proteome</keyword>
<evidence type="ECO:0000256" key="14">
    <source>
        <dbReference type="ARBA" id="ARBA00048679"/>
    </source>
</evidence>
<evidence type="ECO:0000256" key="7">
    <source>
        <dbReference type="ARBA" id="ARBA00022741"/>
    </source>
</evidence>
<sequence>MANYLWDFFLGGSGGGDERPFGSAVLDGVDLWIASGSRYYDDLARSLTSLYRDGPGVRKKYMLTAAPQCPFPDASLGAALDTGLFDHVWVRLYNNPPCQYAPGYVNYMTEAWEQWTRALPSASIFLLLPASPDPAFNGGFIDADILASQVLPVAKKAANYGGIMLWSRYYDKDSGYSAKLQIPADPPISEPIPGAPVNAPPPGPPVAPTAGSWRKKRIRIYIIAGTSSLCGVCIILFTLFMWYKKYYGKMPWQRGSRNAPRIESFLQKQGTSHPKRYTYSEVRRMTKSFANKVGQGGYGAVYRGNLPDSCEVAVKMLKDTEGDGEEFMNEVASISRTSHVNVVTLIGFCLQGSKRALIYEYMPNGSLERYAFGNNSANGDNTLTWDKLFDIVIGIARGLEYLHSGCNTRIVHFDIKPQNILLDQDFCPKISDFGLAKLCLQKESKISIAGARGTIGYIAPEVFSRSYEAVSTKSYVYSYSMVGARKQIECLYDNLDRFCGSTSTCEISSDTTELVKKMTVVGAYPIIDYTLQIF</sequence>
<organism evidence="19 20">
    <name type="scientific">Eragrostis curvula</name>
    <name type="common">weeping love grass</name>
    <dbReference type="NCBI Taxonomy" id="38414"/>
    <lineage>
        <taxon>Eukaryota</taxon>
        <taxon>Viridiplantae</taxon>
        <taxon>Streptophyta</taxon>
        <taxon>Embryophyta</taxon>
        <taxon>Tracheophyta</taxon>
        <taxon>Spermatophyta</taxon>
        <taxon>Magnoliopsida</taxon>
        <taxon>Liliopsida</taxon>
        <taxon>Poales</taxon>
        <taxon>Poaceae</taxon>
        <taxon>PACMAD clade</taxon>
        <taxon>Chloridoideae</taxon>
        <taxon>Eragrostideae</taxon>
        <taxon>Eragrostidinae</taxon>
        <taxon>Eragrostis</taxon>
    </lineage>
</organism>
<keyword evidence="11 16" id="KW-0472">Membrane</keyword>
<dbReference type="Gene3D" id="3.20.20.80">
    <property type="entry name" value="Glycosidases"/>
    <property type="match status" value="1"/>
</dbReference>
<evidence type="ECO:0000256" key="3">
    <source>
        <dbReference type="ARBA" id="ARBA00022527"/>
    </source>
</evidence>
<evidence type="ECO:0000313" key="20">
    <source>
        <dbReference type="Proteomes" id="UP000324897"/>
    </source>
</evidence>
<dbReference type="AlphaFoldDB" id="A0A5J9SK88"/>
<dbReference type="Gene3D" id="3.30.200.20">
    <property type="entry name" value="Phosphorylase Kinase, domain 1"/>
    <property type="match status" value="1"/>
</dbReference>
<dbReference type="FunFam" id="3.30.200.20:FF:000178">
    <property type="entry name" value="serine/threonine-protein kinase PBS1-like"/>
    <property type="match status" value="1"/>
</dbReference>
<keyword evidence="3" id="KW-0723">Serine/threonine-protein kinase</keyword>
<dbReference type="OrthoDB" id="4062651at2759"/>
<dbReference type="InterPro" id="IPR045874">
    <property type="entry name" value="LRK10/LRL21-25-like"/>
</dbReference>
<dbReference type="GO" id="GO:0016020">
    <property type="term" value="C:membrane"/>
    <property type="evidence" value="ECO:0007669"/>
    <property type="project" value="UniProtKB-SubCell"/>
</dbReference>
<feature type="non-terminal residue" evidence="19">
    <location>
        <position position="1"/>
    </location>
</feature>
<reference evidence="19 20" key="1">
    <citation type="journal article" date="2019" name="Sci. Rep.">
        <title>A high-quality genome of Eragrostis curvula grass provides insights into Poaceae evolution and supports new strategies to enhance forage quality.</title>
        <authorList>
            <person name="Carballo J."/>
            <person name="Santos B.A.C.M."/>
            <person name="Zappacosta D."/>
            <person name="Garbus I."/>
            <person name="Selva J.P."/>
            <person name="Gallo C.A."/>
            <person name="Diaz A."/>
            <person name="Albertini E."/>
            <person name="Caccamo M."/>
            <person name="Echenique V."/>
        </authorList>
    </citation>
    <scope>NUCLEOTIDE SEQUENCE [LARGE SCALE GENOMIC DNA]</scope>
    <source>
        <strain evidence="20">cv. Victoria</strain>
        <tissue evidence="19">Leaf</tissue>
    </source>
</reference>
<feature type="domain" description="GH18" evidence="18">
    <location>
        <begin position="1"/>
        <end position="187"/>
    </location>
</feature>
<evidence type="ECO:0000256" key="5">
    <source>
        <dbReference type="ARBA" id="ARBA00022692"/>
    </source>
</evidence>
<comment type="subcellular location">
    <subcellularLocation>
        <location evidence="1">Membrane</location>
        <topology evidence="1">Single-pass type I membrane protein</topology>
    </subcellularLocation>
</comment>
<dbReference type="SMART" id="SM00220">
    <property type="entry name" value="S_TKc"/>
    <property type="match status" value="1"/>
</dbReference>
<accession>A0A5J9SK88</accession>
<feature type="transmembrane region" description="Helical" evidence="16">
    <location>
        <begin position="220"/>
        <end position="243"/>
    </location>
</feature>
<evidence type="ECO:0000256" key="9">
    <source>
        <dbReference type="ARBA" id="ARBA00022840"/>
    </source>
</evidence>
<keyword evidence="6" id="KW-0732">Signal</keyword>
<dbReference type="SUPFAM" id="SSF56112">
    <property type="entry name" value="Protein kinase-like (PK-like)"/>
    <property type="match status" value="1"/>
</dbReference>
<comment type="catalytic activity">
    <reaction evidence="14">
        <text>L-seryl-[protein] + ATP = O-phospho-L-seryl-[protein] + ADP + H(+)</text>
        <dbReference type="Rhea" id="RHEA:17989"/>
        <dbReference type="Rhea" id="RHEA-COMP:9863"/>
        <dbReference type="Rhea" id="RHEA-COMP:11604"/>
        <dbReference type="ChEBI" id="CHEBI:15378"/>
        <dbReference type="ChEBI" id="CHEBI:29999"/>
        <dbReference type="ChEBI" id="CHEBI:30616"/>
        <dbReference type="ChEBI" id="CHEBI:83421"/>
        <dbReference type="ChEBI" id="CHEBI:456216"/>
        <dbReference type="EC" id="2.7.11.1"/>
    </reaction>
</comment>
<evidence type="ECO:0000259" key="17">
    <source>
        <dbReference type="PROSITE" id="PS50011"/>
    </source>
</evidence>
<dbReference type="InterPro" id="IPR017441">
    <property type="entry name" value="Protein_kinase_ATP_BS"/>
</dbReference>
<evidence type="ECO:0000256" key="16">
    <source>
        <dbReference type="SAM" id="Phobius"/>
    </source>
</evidence>
<dbReference type="Gene3D" id="1.10.510.10">
    <property type="entry name" value="Transferase(Phosphotransferase) domain 1"/>
    <property type="match status" value="1"/>
</dbReference>
<name>A0A5J9SK88_9POAL</name>
<dbReference type="Pfam" id="PF07714">
    <property type="entry name" value="PK_Tyr_Ser-Thr"/>
    <property type="match status" value="1"/>
</dbReference>
<keyword evidence="4" id="KW-0808">Transferase</keyword>
<dbReference type="GO" id="GO:0004674">
    <property type="term" value="F:protein serine/threonine kinase activity"/>
    <property type="evidence" value="ECO:0007669"/>
    <property type="project" value="UniProtKB-KW"/>
</dbReference>
<proteinExistence type="predicted"/>
<dbReference type="PROSITE" id="PS00107">
    <property type="entry name" value="PROTEIN_KINASE_ATP"/>
    <property type="match status" value="1"/>
</dbReference>
<keyword evidence="7 15" id="KW-0547">Nucleotide-binding</keyword>
<keyword evidence="12" id="KW-0325">Glycoprotein</keyword>
<dbReference type="Proteomes" id="UP000324897">
    <property type="component" value="Unassembled WGS sequence"/>
</dbReference>
<dbReference type="PROSITE" id="PS51910">
    <property type="entry name" value="GH18_2"/>
    <property type="match status" value="1"/>
</dbReference>
<evidence type="ECO:0000259" key="18">
    <source>
        <dbReference type="PROSITE" id="PS51910"/>
    </source>
</evidence>
<gene>
    <name evidence="19" type="ORF">EJB05_55278</name>
</gene>
<keyword evidence="9 15" id="KW-0067">ATP-binding</keyword>
<dbReference type="EC" id="2.7.11.1" evidence="2"/>
<dbReference type="PROSITE" id="PS00108">
    <property type="entry name" value="PROTEIN_KINASE_ST"/>
    <property type="match status" value="1"/>
</dbReference>
<dbReference type="InterPro" id="IPR008271">
    <property type="entry name" value="Ser/Thr_kinase_AS"/>
</dbReference>
<evidence type="ECO:0000256" key="2">
    <source>
        <dbReference type="ARBA" id="ARBA00012513"/>
    </source>
</evidence>
<evidence type="ECO:0000313" key="19">
    <source>
        <dbReference type="EMBL" id="TVT99390.1"/>
    </source>
</evidence>
<dbReference type="PROSITE" id="PS50011">
    <property type="entry name" value="PROTEIN_KINASE_DOM"/>
    <property type="match status" value="1"/>
</dbReference>
<protein>
    <recommendedName>
        <fullName evidence="2">non-specific serine/threonine protein kinase</fullName>
        <ecNumber evidence="2">2.7.11.1</ecNumber>
    </recommendedName>
</protein>
<evidence type="ECO:0000256" key="4">
    <source>
        <dbReference type="ARBA" id="ARBA00022679"/>
    </source>
</evidence>
<keyword evidence="10 16" id="KW-1133">Transmembrane helix</keyword>
<dbReference type="InterPro" id="IPR000719">
    <property type="entry name" value="Prot_kinase_dom"/>
</dbReference>
<evidence type="ECO:0000256" key="12">
    <source>
        <dbReference type="ARBA" id="ARBA00023180"/>
    </source>
</evidence>
<keyword evidence="8" id="KW-0418">Kinase</keyword>
<dbReference type="Gramene" id="TVT99390">
    <property type="protein sequence ID" value="TVT99390"/>
    <property type="gene ID" value="EJB05_55278"/>
</dbReference>
<evidence type="ECO:0000256" key="11">
    <source>
        <dbReference type="ARBA" id="ARBA00023136"/>
    </source>
</evidence>
<dbReference type="EMBL" id="RWGY01000723">
    <property type="protein sequence ID" value="TVT99390.1"/>
    <property type="molecule type" value="Genomic_DNA"/>
</dbReference>
<dbReference type="GO" id="GO:0005524">
    <property type="term" value="F:ATP binding"/>
    <property type="evidence" value="ECO:0007669"/>
    <property type="project" value="UniProtKB-UniRule"/>
</dbReference>
<evidence type="ECO:0000256" key="10">
    <source>
        <dbReference type="ARBA" id="ARBA00022989"/>
    </source>
</evidence>
<dbReference type="GO" id="GO:0005975">
    <property type="term" value="P:carbohydrate metabolic process"/>
    <property type="evidence" value="ECO:0007669"/>
    <property type="project" value="InterPro"/>
</dbReference>
<keyword evidence="5 16" id="KW-0812">Transmembrane</keyword>
<dbReference type="InterPro" id="IPR001245">
    <property type="entry name" value="Ser-Thr/Tyr_kinase_cat_dom"/>
</dbReference>
<evidence type="ECO:0000256" key="1">
    <source>
        <dbReference type="ARBA" id="ARBA00004479"/>
    </source>
</evidence>
<comment type="catalytic activity">
    <reaction evidence="13">
        <text>L-threonyl-[protein] + ATP = O-phospho-L-threonyl-[protein] + ADP + H(+)</text>
        <dbReference type="Rhea" id="RHEA:46608"/>
        <dbReference type="Rhea" id="RHEA-COMP:11060"/>
        <dbReference type="Rhea" id="RHEA-COMP:11605"/>
        <dbReference type="ChEBI" id="CHEBI:15378"/>
        <dbReference type="ChEBI" id="CHEBI:30013"/>
        <dbReference type="ChEBI" id="CHEBI:30616"/>
        <dbReference type="ChEBI" id="CHEBI:61977"/>
        <dbReference type="ChEBI" id="CHEBI:456216"/>
        <dbReference type="EC" id="2.7.11.1"/>
    </reaction>
</comment>
<evidence type="ECO:0000256" key="6">
    <source>
        <dbReference type="ARBA" id="ARBA00022729"/>
    </source>
</evidence>
<dbReference type="SUPFAM" id="SSF51445">
    <property type="entry name" value="(Trans)glycosidases"/>
    <property type="match status" value="1"/>
</dbReference>
<evidence type="ECO:0000256" key="8">
    <source>
        <dbReference type="ARBA" id="ARBA00022777"/>
    </source>
</evidence>
<comment type="caution">
    <text evidence="19">The sequence shown here is derived from an EMBL/GenBank/DDBJ whole genome shotgun (WGS) entry which is preliminary data.</text>
</comment>